<dbReference type="GO" id="GO:0005886">
    <property type="term" value="C:plasma membrane"/>
    <property type="evidence" value="ECO:0007669"/>
    <property type="project" value="UniProtKB-SubCell"/>
</dbReference>
<feature type="transmembrane region" description="Helical" evidence="9">
    <location>
        <begin position="123"/>
        <end position="143"/>
    </location>
</feature>
<dbReference type="GO" id="GO:0004930">
    <property type="term" value="F:G protein-coupled receptor activity"/>
    <property type="evidence" value="ECO:0007669"/>
    <property type="project" value="UniProtKB-KW"/>
</dbReference>
<evidence type="ECO:0000256" key="6">
    <source>
        <dbReference type="ARBA" id="ARBA00023136"/>
    </source>
</evidence>
<keyword evidence="4 9" id="KW-1133">Transmembrane helix</keyword>
<keyword evidence="12" id="KW-1185">Reference proteome</keyword>
<keyword evidence="7" id="KW-0675">Receptor</keyword>
<evidence type="ECO:0000256" key="3">
    <source>
        <dbReference type="ARBA" id="ARBA00022692"/>
    </source>
</evidence>
<keyword evidence="8" id="KW-0807">Transducer</keyword>
<dbReference type="Pfam" id="PF00001">
    <property type="entry name" value="7tm_1"/>
    <property type="match status" value="1"/>
</dbReference>
<dbReference type="EMBL" id="JAWDGP010002483">
    <property type="protein sequence ID" value="KAK3782870.1"/>
    <property type="molecule type" value="Genomic_DNA"/>
</dbReference>
<dbReference type="InterPro" id="IPR000276">
    <property type="entry name" value="GPCR_Rhodpsn"/>
</dbReference>
<dbReference type="Proteomes" id="UP001283361">
    <property type="component" value="Unassembled WGS sequence"/>
</dbReference>
<feature type="transmembrane region" description="Helical" evidence="9">
    <location>
        <begin position="40"/>
        <end position="60"/>
    </location>
</feature>
<dbReference type="AlphaFoldDB" id="A0AAE1A7T8"/>
<keyword evidence="5" id="KW-0297">G-protein coupled receptor</keyword>
<keyword evidence="6 9" id="KW-0472">Membrane</keyword>
<evidence type="ECO:0000256" key="9">
    <source>
        <dbReference type="SAM" id="Phobius"/>
    </source>
</evidence>
<protein>
    <recommendedName>
        <fullName evidence="10">G-protein coupled receptors family 1 profile domain-containing protein</fullName>
    </recommendedName>
</protein>
<dbReference type="SUPFAM" id="SSF81321">
    <property type="entry name" value="Family A G protein-coupled receptor-like"/>
    <property type="match status" value="1"/>
</dbReference>
<comment type="caution">
    <text evidence="11">The sequence shown here is derived from an EMBL/GenBank/DDBJ whole genome shotgun (WGS) entry which is preliminary data.</text>
</comment>
<feature type="domain" description="G-protein coupled receptors family 1 profile" evidence="10">
    <location>
        <begin position="46"/>
        <end position="322"/>
    </location>
</feature>
<keyword evidence="3 9" id="KW-0812">Transmembrane</keyword>
<dbReference type="Gene3D" id="1.20.1070.10">
    <property type="entry name" value="Rhodopsin 7-helix transmembrane proteins"/>
    <property type="match status" value="1"/>
</dbReference>
<dbReference type="InterPro" id="IPR050569">
    <property type="entry name" value="TAAR"/>
</dbReference>
<organism evidence="11 12">
    <name type="scientific">Elysia crispata</name>
    <name type="common">lettuce slug</name>
    <dbReference type="NCBI Taxonomy" id="231223"/>
    <lineage>
        <taxon>Eukaryota</taxon>
        <taxon>Metazoa</taxon>
        <taxon>Spiralia</taxon>
        <taxon>Lophotrochozoa</taxon>
        <taxon>Mollusca</taxon>
        <taxon>Gastropoda</taxon>
        <taxon>Heterobranchia</taxon>
        <taxon>Euthyneura</taxon>
        <taxon>Panpulmonata</taxon>
        <taxon>Sacoglossa</taxon>
        <taxon>Placobranchoidea</taxon>
        <taxon>Plakobranchidae</taxon>
        <taxon>Elysia</taxon>
    </lineage>
</organism>
<feature type="transmembrane region" description="Helical" evidence="9">
    <location>
        <begin position="302"/>
        <end position="325"/>
    </location>
</feature>
<evidence type="ECO:0000256" key="2">
    <source>
        <dbReference type="ARBA" id="ARBA00022475"/>
    </source>
</evidence>
<gene>
    <name evidence="11" type="ORF">RRG08_002500</name>
</gene>
<evidence type="ECO:0000313" key="12">
    <source>
        <dbReference type="Proteomes" id="UP001283361"/>
    </source>
</evidence>
<evidence type="ECO:0000259" key="10">
    <source>
        <dbReference type="PROSITE" id="PS50262"/>
    </source>
</evidence>
<evidence type="ECO:0000256" key="7">
    <source>
        <dbReference type="ARBA" id="ARBA00023170"/>
    </source>
</evidence>
<sequence>MKDRTSMMFPELTTEGPDTISADTASLVSLGLMAQQMLIFLLRIFALVTGILNVLTFAMLDLNQGVNYNLLLLSVSDLWAVTTTLAGFICSVFLTSGYYYVAGVSVVRVWLIFRALMNYPLSISFVVTSVIAVVRCLCVTMPLSFRDIVTSGRQLIIITVGSFLSLCLPLYVHLYGYIYTADTNGNSSQTTSLDPEEGNSYIYYLFTTTFYCICFIINVFSMVILSVSLKMSSKFQISMTKAETTERARKKFSRREAKVMKTVISLLAASFFCSMPLIVLSVSKLAIPELGSSSYYKNRKQLVEFFAGCGVFLSVGLNLPIYYLYNNQYRLVLKSMFRRSSV</sequence>
<proteinExistence type="predicted"/>
<feature type="transmembrane region" description="Helical" evidence="9">
    <location>
        <begin position="201"/>
        <end position="229"/>
    </location>
</feature>
<evidence type="ECO:0000256" key="4">
    <source>
        <dbReference type="ARBA" id="ARBA00022989"/>
    </source>
</evidence>
<dbReference type="PANTHER" id="PTHR24249">
    <property type="entry name" value="HISTAMINE RECEPTOR-RELATED G-PROTEIN COUPLED RECEPTOR"/>
    <property type="match status" value="1"/>
</dbReference>
<evidence type="ECO:0000256" key="1">
    <source>
        <dbReference type="ARBA" id="ARBA00004651"/>
    </source>
</evidence>
<accession>A0AAE1A7T8</accession>
<comment type="subcellular location">
    <subcellularLocation>
        <location evidence="1">Cell membrane</location>
        <topology evidence="1">Multi-pass membrane protein</topology>
    </subcellularLocation>
</comment>
<evidence type="ECO:0000256" key="5">
    <source>
        <dbReference type="ARBA" id="ARBA00023040"/>
    </source>
</evidence>
<reference evidence="11" key="1">
    <citation type="journal article" date="2023" name="G3 (Bethesda)">
        <title>A reference genome for the long-term kleptoplast-retaining sea slug Elysia crispata morphotype clarki.</title>
        <authorList>
            <person name="Eastman K.E."/>
            <person name="Pendleton A.L."/>
            <person name="Shaikh M.A."/>
            <person name="Suttiyut T."/>
            <person name="Ogas R."/>
            <person name="Tomko P."/>
            <person name="Gavelis G."/>
            <person name="Widhalm J.R."/>
            <person name="Wisecaver J.H."/>
        </authorList>
    </citation>
    <scope>NUCLEOTIDE SEQUENCE</scope>
    <source>
        <strain evidence="11">ECLA1</strain>
    </source>
</reference>
<keyword evidence="2" id="KW-1003">Cell membrane</keyword>
<dbReference type="PROSITE" id="PS50262">
    <property type="entry name" value="G_PROTEIN_RECEP_F1_2"/>
    <property type="match status" value="1"/>
</dbReference>
<feature type="transmembrane region" description="Helical" evidence="9">
    <location>
        <begin position="155"/>
        <end position="178"/>
    </location>
</feature>
<dbReference type="InterPro" id="IPR017452">
    <property type="entry name" value="GPCR_Rhodpsn_7TM"/>
</dbReference>
<evidence type="ECO:0000256" key="8">
    <source>
        <dbReference type="ARBA" id="ARBA00023224"/>
    </source>
</evidence>
<evidence type="ECO:0000313" key="11">
    <source>
        <dbReference type="EMBL" id="KAK3782870.1"/>
    </source>
</evidence>
<feature type="transmembrane region" description="Helical" evidence="9">
    <location>
        <begin position="259"/>
        <end position="282"/>
    </location>
</feature>
<dbReference type="PANTHER" id="PTHR24249:SF411">
    <property type="entry name" value="G-PROTEIN COUPLED RECEPTORS FAMILY 1 PROFILE DOMAIN-CONTAINING PROTEIN"/>
    <property type="match status" value="1"/>
</dbReference>
<name>A0AAE1A7T8_9GAST</name>